<dbReference type="OrthoDB" id="2679825at2759"/>
<dbReference type="HOGENOM" id="CLU_2544328_0_0_1"/>
<sequence length="83" mass="9401">MVQSVHVLIISSHATSARTAGVVRRQYRNVSPVLEGSWLNAWRTTCNVNRPPRIETFEGQQDLDKGDGQRCINRSKLFDLSMT</sequence>
<evidence type="ECO:0000313" key="1">
    <source>
        <dbReference type="EMBL" id="EEY15919.1"/>
    </source>
</evidence>
<dbReference type="EMBL" id="DS985215">
    <property type="protein sequence ID" value="EEY15919.1"/>
    <property type="molecule type" value="Genomic_DNA"/>
</dbReference>
<dbReference type="AlphaFoldDB" id="C9SC35"/>
<dbReference type="KEGG" id="val:VDBG_02028"/>
<proteinExistence type="predicted"/>
<name>C9SC35_VERA1</name>
<evidence type="ECO:0000313" key="2">
    <source>
        <dbReference type="Proteomes" id="UP000008698"/>
    </source>
</evidence>
<accession>C9SC35</accession>
<gene>
    <name evidence="1" type="ORF">VDBG_02028</name>
</gene>
<keyword evidence="2" id="KW-1185">Reference proteome</keyword>
<protein>
    <submittedName>
        <fullName evidence="1">Uncharacterized protein</fullName>
    </submittedName>
</protein>
<dbReference type="Proteomes" id="UP000008698">
    <property type="component" value="Unassembled WGS sequence"/>
</dbReference>
<reference evidence="2" key="1">
    <citation type="journal article" date="2011" name="PLoS Pathog.">
        <title>Comparative genomics yields insights into niche adaptation of plant vascular wilt pathogens.</title>
        <authorList>
            <person name="Klosterman S.J."/>
            <person name="Subbarao K.V."/>
            <person name="Kang S."/>
            <person name="Veronese P."/>
            <person name="Gold S.E."/>
            <person name="Thomma B.P.H.J."/>
            <person name="Chen Z."/>
            <person name="Henrissat B."/>
            <person name="Lee Y.-H."/>
            <person name="Park J."/>
            <person name="Garcia-Pedrajas M.D."/>
            <person name="Barbara D.J."/>
            <person name="Anchieta A."/>
            <person name="de Jonge R."/>
            <person name="Santhanam P."/>
            <person name="Maruthachalam K."/>
            <person name="Atallah Z."/>
            <person name="Amyotte S.G."/>
            <person name="Paz Z."/>
            <person name="Inderbitzin P."/>
            <person name="Hayes R.J."/>
            <person name="Heiman D.I."/>
            <person name="Young S."/>
            <person name="Zeng Q."/>
            <person name="Engels R."/>
            <person name="Galagan J."/>
            <person name="Cuomo C.A."/>
            <person name="Dobinson K.F."/>
            <person name="Ma L.-J."/>
        </authorList>
    </citation>
    <scope>NUCLEOTIDE SEQUENCE [LARGE SCALE GENOMIC DNA]</scope>
    <source>
        <strain evidence="2">VaMs.102 / ATCC MYA-4576 / FGSC 10136</strain>
    </source>
</reference>
<dbReference type="GeneID" id="9535630"/>
<dbReference type="RefSeq" id="XP_003007840.1">
    <property type="nucleotide sequence ID" value="XM_003007794.1"/>
</dbReference>
<organism evidence="2">
    <name type="scientific">Verticillium alfalfae (strain VaMs.102 / ATCC MYA-4576 / FGSC 10136)</name>
    <name type="common">Verticillium wilt of alfalfa</name>
    <name type="synonym">Verticillium albo-atrum</name>
    <dbReference type="NCBI Taxonomy" id="526221"/>
    <lineage>
        <taxon>Eukaryota</taxon>
        <taxon>Fungi</taxon>
        <taxon>Dikarya</taxon>
        <taxon>Ascomycota</taxon>
        <taxon>Pezizomycotina</taxon>
        <taxon>Sordariomycetes</taxon>
        <taxon>Hypocreomycetidae</taxon>
        <taxon>Glomerellales</taxon>
        <taxon>Plectosphaerellaceae</taxon>
        <taxon>Verticillium</taxon>
    </lineage>
</organism>